<dbReference type="Proteomes" id="UP000186309">
    <property type="component" value="Chromosome"/>
</dbReference>
<evidence type="ECO:0000313" key="3">
    <source>
        <dbReference type="Proteomes" id="UP000186309"/>
    </source>
</evidence>
<dbReference type="OrthoDB" id="302930at2"/>
<gene>
    <name evidence="2" type="ORF">BSF38_02933</name>
</gene>
<dbReference type="KEGG" id="pbor:BSF38_02933"/>
<dbReference type="RefSeq" id="WP_076346757.1">
    <property type="nucleotide sequence ID" value="NZ_CP019082.1"/>
</dbReference>
<evidence type="ECO:0000313" key="2">
    <source>
        <dbReference type="EMBL" id="APW61419.1"/>
    </source>
</evidence>
<keyword evidence="3" id="KW-1185">Reference proteome</keyword>
<proteinExistence type="predicted"/>
<accession>A0A1U7CR97</accession>
<name>A0A1U7CR97_9BACT</name>
<dbReference type="AlphaFoldDB" id="A0A1U7CR97"/>
<keyword evidence="1" id="KW-1133">Transmembrane helix</keyword>
<evidence type="ECO:0000256" key="1">
    <source>
        <dbReference type="SAM" id="Phobius"/>
    </source>
</evidence>
<protein>
    <submittedName>
        <fullName evidence="2">Uncharacterized protein</fullName>
    </submittedName>
</protein>
<feature type="transmembrane region" description="Helical" evidence="1">
    <location>
        <begin position="349"/>
        <end position="370"/>
    </location>
</feature>
<organism evidence="2 3">
    <name type="scientific">Paludisphaera borealis</name>
    <dbReference type="NCBI Taxonomy" id="1387353"/>
    <lineage>
        <taxon>Bacteria</taxon>
        <taxon>Pseudomonadati</taxon>
        <taxon>Planctomycetota</taxon>
        <taxon>Planctomycetia</taxon>
        <taxon>Isosphaerales</taxon>
        <taxon>Isosphaeraceae</taxon>
        <taxon>Paludisphaera</taxon>
    </lineage>
</organism>
<sequence length="375" mass="41895">MSSFLIPILAALVSAPPDDGIHDIRSLVAAIEALQRPIEDFRCEFEGAVVYKGALAEEWKANLDANGVFETFGGVFVWKREGEMFADILHNVGGDANAASEKIMIRPQERVFEHHNHPGGRSIGNVDIRNLDGIRISGYKTPASFFLIDDLKGIRDKDDRATTVTDEEVDGRPLKVLTVFMVFKGTDLPDRLFERYWIDLHRNGHAVRHETYLVDPLSSRSDITLKSFKIGKEDVWMPVASVSKTHIEDDAKGLSVYTREPTILQTMSIIDRTMEFNKHPGPDVFTSKYKPGTPISDHLKKLQYKYGQDKLKPQPTRSEVEAMLDSQLAKAETQKNELGAAPFSEGVNWWAWSVSGLGAAVVASLAALWMQRRAG</sequence>
<reference evidence="3" key="1">
    <citation type="submission" date="2016-12" db="EMBL/GenBank/DDBJ databases">
        <title>Comparative genomics of four Isosphaeraceae planctomycetes: a common pool of plasmids and glycoside hydrolase genes.</title>
        <authorList>
            <person name="Ivanova A."/>
        </authorList>
    </citation>
    <scope>NUCLEOTIDE SEQUENCE [LARGE SCALE GENOMIC DNA]</scope>
    <source>
        <strain evidence="3">PX4</strain>
    </source>
</reference>
<dbReference type="EMBL" id="CP019082">
    <property type="protein sequence ID" value="APW61419.1"/>
    <property type="molecule type" value="Genomic_DNA"/>
</dbReference>
<keyword evidence="1" id="KW-0812">Transmembrane</keyword>
<keyword evidence="1" id="KW-0472">Membrane</keyword>